<dbReference type="InterPro" id="IPR047057">
    <property type="entry name" value="MerR_fam"/>
</dbReference>
<name>A0A8J3J3A5_9CHLR</name>
<comment type="caution">
    <text evidence="3">The sequence shown here is derived from an EMBL/GenBank/DDBJ whole genome shotgun (WGS) entry which is preliminary data.</text>
</comment>
<proteinExistence type="predicted"/>
<dbReference type="PROSITE" id="PS50937">
    <property type="entry name" value="HTH_MERR_2"/>
    <property type="match status" value="1"/>
</dbReference>
<dbReference type="Proteomes" id="UP000597444">
    <property type="component" value="Unassembled WGS sequence"/>
</dbReference>
<dbReference type="CDD" id="cd01109">
    <property type="entry name" value="HTH_YyaN"/>
    <property type="match status" value="1"/>
</dbReference>
<dbReference type="PRINTS" id="PR00040">
    <property type="entry name" value="HTHMERR"/>
</dbReference>
<evidence type="ECO:0000259" key="2">
    <source>
        <dbReference type="PROSITE" id="PS50937"/>
    </source>
</evidence>
<accession>A0A8J3J3A5</accession>
<keyword evidence="1" id="KW-0238">DNA-binding</keyword>
<dbReference type="AlphaFoldDB" id="A0A8J3J3A5"/>
<organism evidence="3 4">
    <name type="scientific">Reticulibacter mediterranei</name>
    <dbReference type="NCBI Taxonomy" id="2778369"/>
    <lineage>
        <taxon>Bacteria</taxon>
        <taxon>Bacillati</taxon>
        <taxon>Chloroflexota</taxon>
        <taxon>Ktedonobacteria</taxon>
        <taxon>Ktedonobacterales</taxon>
        <taxon>Reticulibacteraceae</taxon>
        <taxon>Reticulibacter</taxon>
    </lineage>
</organism>
<reference evidence="3" key="1">
    <citation type="submission" date="2020-10" db="EMBL/GenBank/DDBJ databases">
        <title>Taxonomic study of unclassified bacteria belonging to the class Ktedonobacteria.</title>
        <authorList>
            <person name="Yabe S."/>
            <person name="Wang C.M."/>
            <person name="Zheng Y."/>
            <person name="Sakai Y."/>
            <person name="Cavaletti L."/>
            <person name="Monciardini P."/>
            <person name="Donadio S."/>
        </authorList>
    </citation>
    <scope>NUCLEOTIDE SEQUENCE</scope>
    <source>
        <strain evidence="3">ID150040</strain>
    </source>
</reference>
<keyword evidence="4" id="KW-1185">Reference proteome</keyword>
<dbReference type="Gene3D" id="1.10.1660.10">
    <property type="match status" value="1"/>
</dbReference>
<dbReference type="GO" id="GO:0003677">
    <property type="term" value="F:DNA binding"/>
    <property type="evidence" value="ECO:0007669"/>
    <property type="project" value="UniProtKB-KW"/>
</dbReference>
<dbReference type="SUPFAM" id="SSF46955">
    <property type="entry name" value="Putative DNA-binding domain"/>
    <property type="match status" value="1"/>
</dbReference>
<gene>
    <name evidence="3" type="primary">yyaN</name>
    <name evidence="3" type="ORF">KSF_100290</name>
</gene>
<dbReference type="EMBL" id="BNJK01000002">
    <property type="protein sequence ID" value="GHO99981.1"/>
    <property type="molecule type" value="Genomic_DNA"/>
</dbReference>
<dbReference type="InterPro" id="IPR009061">
    <property type="entry name" value="DNA-bd_dom_put_sf"/>
</dbReference>
<dbReference type="InterPro" id="IPR000551">
    <property type="entry name" value="MerR-type_HTH_dom"/>
</dbReference>
<dbReference type="SMART" id="SM00422">
    <property type="entry name" value="HTH_MERR"/>
    <property type="match status" value="1"/>
</dbReference>
<evidence type="ECO:0000313" key="3">
    <source>
        <dbReference type="EMBL" id="GHO99981.1"/>
    </source>
</evidence>
<dbReference type="Pfam" id="PF13411">
    <property type="entry name" value="MerR_1"/>
    <property type="match status" value="1"/>
</dbReference>
<evidence type="ECO:0000313" key="4">
    <source>
        <dbReference type="Proteomes" id="UP000597444"/>
    </source>
</evidence>
<dbReference type="PANTHER" id="PTHR30204:SF83">
    <property type="entry name" value="TRANSCRIPTIONAL REGULATOR, MERR FAMILY"/>
    <property type="match status" value="1"/>
</dbReference>
<sequence length="136" mass="15919">MTIQEVAEQTGISPYTIRFYEKTGVLPHIKRLSNGVRQFTEADVAFLRFLMQLKQTGMSLEDIMEFTEDGCMLERLQRGDPIPQFVVEKRLTILRRHQKSLYDQRHNLDSLLMAVEQKLNFYEQRQQQPANAETGV</sequence>
<feature type="domain" description="HTH merR-type" evidence="2">
    <location>
        <begin position="1"/>
        <end position="69"/>
    </location>
</feature>
<dbReference type="RefSeq" id="WP_220210589.1">
    <property type="nucleotide sequence ID" value="NZ_BNJK01000002.1"/>
</dbReference>
<evidence type="ECO:0000256" key="1">
    <source>
        <dbReference type="ARBA" id="ARBA00023125"/>
    </source>
</evidence>
<dbReference type="PANTHER" id="PTHR30204">
    <property type="entry name" value="REDOX-CYCLING DRUG-SENSING TRANSCRIPTIONAL ACTIVATOR SOXR"/>
    <property type="match status" value="1"/>
</dbReference>
<dbReference type="GO" id="GO:0003700">
    <property type="term" value="F:DNA-binding transcription factor activity"/>
    <property type="evidence" value="ECO:0007669"/>
    <property type="project" value="InterPro"/>
</dbReference>
<protein>
    <submittedName>
        <fullName evidence="3">Putative HTH-type transcriptional regulator YyaN</fullName>
    </submittedName>
</protein>